<keyword evidence="1" id="KW-0472">Membrane</keyword>
<comment type="caution">
    <text evidence="2">The sequence shown here is derived from an EMBL/GenBank/DDBJ whole genome shotgun (WGS) entry which is preliminary data.</text>
</comment>
<feature type="transmembrane region" description="Helical" evidence="1">
    <location>
        <begin position="311"/>
        <end position="332"/>
    </location>
</feature>
<evidence type="ECO:0000313" key="3">
    <source>
        <dbReference type="Proteomes" id="UP000176626"/>
    </source>
</evidence>
<dbReference type="EMBL" id="MHJN01000031">
    <property type="protein sequence ID" value="OGY68356.1"/>
    <property type="molecule type" value="Genomic_DNA"/>
</dbReference>
<reference evidence="2 3" key="1">
    <citation type="journal article" date="2016" name="Nat. Commun.">
        <title>Thousands of microbial genomes shed light on interconnected biogeochemical processes in an aquifer system.</title>
        <authorList>
            <person name="Anantharaman K."/>
            <person name="Brown C.T."/>
            <person name="Hug L.A."/>
            <person name="Sharon I."/>
            <person name="Castelle C.J."/>
            <person name="Probst A.J."/>
            <person name="Thomas B.C."/>
            <person name="Singh A."/>
            <person name="Wilkins M.J."/>
            <person name="Karaoz U."/>
            <person name="Brodie E.L."/>
            <person name="Williams K.H."/>
            <person name="Hubbard S.S."/>
            <person name="Banfield J.F."/>
        </authorList>
    </citation>
    <scope>NUCLEOTIDE SEQUENCE [LARGE SCALE GENOMIC DNA]</scope>
</reference>
<evidence type="ECO:0008006" key="4">
    <source>
        <dbReference type="Google" id="ProtNLM"/>
    </source>
</evidence>
<keyword evidence="1" id="KW-1133">Transmembrane helix</keyword>
<dbReference type="Proteomes" id="UP000176626">
    <property type="component" value="Unassembled WGS sequence"/>
</dbReference>
<evidence type="ECO:0000256" key="1">
    <source>
        <dbReference type="SAM" id="Phobius"/>
    </source>
</evidence>
<proteinExistence type="predicted"/>
<feature type="transmembrane region" description="Helical" evidence="1">
    <location>
        <begin position="261"/>
        <end position="283"/>
    </location>
</feature>
<dbReference type="AlphaFoldDB" id="A0A1G1ZW47"/>
<protein>
    <recommendedName>
        <fullName evidence="4">DUF916 domain-containing protein</fullName>
    </recommendedName>
</protein>
<evidence type="ECO:0000313" key="2">
    <source>
        <dbReference type="EMBL" id="OGY68356.1"/>
    </source>
</evidence>
<keyword evidence="1" id="KW-0812">Transmembrane</keyword>
<sequence length="333" mass="36702">MSLVEAQEKEGVRIQPAIIEEQIGPGGSFSSKLQITNISAEQKTFYLVKRDIKTLSPQGSPIFAAEGEKADFEISPWIQFENKPLILGPGETREISFTIVVPPDAAPGGHFGGIFAALATEQPKTTGISIGYQVGTIINLRVSGEVIEEAQLSEFRSERLIYGKPKVVFLAKVENFGNVLVRPHGILEIFDFLGKKEAEISVNTEGAAVFPKTDREYKVSWESDKFLIGPYKAAVSLVYGQDGQQTVYDTASFWILPLQTLLLIAGALIISIFGAVFLIRFFVRKKLRQILKHDGAVPVVRRHKAATFLPLFVLITVLTLVLLLLAILFLLFA</sequence>
<accession>A0A1G1ZW47</accession>
<organism evidence="2 3">
    <name type="scientific">Candidatus Harrisonbacteria bacterium RIFOXYA1_FULL_48_8</name>
    <dbReference type="NCBI Taxonomy" id="1798411"/>
    <lineage>
        <taxon>Bacteria</taxon>
        <taxon>Candidatus Harrisoniibacteriota</taxon>
    </lineage>
</organism>
<name>A0A1G1ZW47_9BACT</name>
<gene>
    <name evidence="2" type="ORF">A2214_01285</name>
</gene>